<dbReference type="PANTHER" id="PTHR43798:SF31">
    <property type="entry name" value="AB HYDROLASE SUPERFAMILY PROTEIN YCLE"/>
    <property type="match status" value="1"/>
</dbReference>
<gene>
    <name evidence="4" type="ORF">ACFSYJ_38360</name>
</gene>
<dbReference type="Pfam" id="PF00561">
    <property type="entry name" value="Abhydrolase_1"/>
    <property type="match status" value="1"/>
</dbReference>
<evidence type="ECO:0000259" key="3">
    <source>
        <dbReference type="Pfam" id="PF00561"/>
    </source>
</evidence>
<feature type="compositionally biased region" description="Polar residues" evidence="2">
    <location>
        <begin position="9"/>
        <end position="22"/>
    </location>
</feature>
<dbReference type="InterPro" id="IPR000073">
    <property type="entry name" value="AB_hydrolase_1"/>
</dbReference>
<dbReference type="InterPro" id="IPR029058">
    <property type="entry name" value="AB_hydrolase_fold"/>
</dbReference>
<dbReference type="PANTHER" id="PTHR43798">
    <property type="entry name" value="MONOACYLGLYCEROL LIPASE"/>
    <property type="match status" value="1"/>
</dbReference>
<dbReference type="GO" id="GO:0016787">
    <property type="term" value="F:hydrolase activity"/>
    <property type="evidence" value="ECO:0007669"/>
    <property type="project" value="UniProtKB-KW"/>
</dbReference>
<protein>
    <submittedName>
        <fullName evidence="4">Alpha/beta fold hydrolase</fullName>
    </submittedName>
</protein>
<organism evidence="4 5">
    <name type="scientific">Amycolatopsis samaneae</name>
    <dbReference type="NCBI Taxonomy" id="664691"/>
    <lineage>
        <taxon>Bacteria</taxon>
        <taxon>Bacillati</taxon>
        <taxon>Actinomycetota</taxon>
        <taxon>Actinomycetes</taxon>
        <taxon>Pseudonocardiales</taxon>
        <taxon>Pseudonocardiaceae</taxon>
        <taxon>Amycolatopsis</taxon>
    </lineage>
</organism>
<evidence type="ECO:0000256" key="1">
    <source>
        <dbReference type="ARBA" id="ARBA00022801"/>
    </source>
</evidence>
<keyword evidence="1 4" id="KW-0378">Hydrolase</keyword>
<dbReference type="SUPFAM" id="SSF53474">
    <property type="entry name" value="alpha/beta-Hydrolases"/>
    <property type="match status" value="1"/>
</dbReference>
<reference evidence="5" key="1">
    <citation type="journal article" date="2019" name="Int. J. Syst. Evol. Microbiol.">
        <title>The Global Catalogue of Microorganisms (GCM) 10K type strain sequencing project: providing services to taxonomists for standard genome sequencing and annotation.</title>
        <authorList>
            <consortium name="The Broad Institute Genomics Platform"/>
            <consortium name="The Broad Institute Genome Sequencing Center for Infectious Disease"/>
            <person name="Wu L."/>
            <person name="Ma J."/>
        </authorList>
    </citation>
    <scope>NUCLEOTIDE SEQUENCE [LARGE SCALE GENOMIC DNA]</scope>
    <source>
        <strain evidence="5">CGMCC 4.7643</strain>
    </source>
</reference>
<dbReference type="Proteomes" id="UP001597419">
    <property type="component" value="Unassembled WGS sequence"/>
</dbReference>
<sequence length="303" mass="31474">MNDKPVRESVSQVGHSQGTAGTAPTRDGRELFFMRLPGPSGADVPTVVFEGGLAASRSYWAPVQSAVAAWAPAVVYDRSGLGRSAPDPGPRPLTRLAADLGELLDHLGPGPFVLAGHSWGGPIVRLAAAARPGRIAGLVLVDPSEESCDLVFEPAMRRAEKIGQTVSAALARAGLLGLAYRGLLAALPDDARRDMRAEGFTVDAIRTRAAELASVVPDLTAMREHPPELPDVPVTVISGALTAPGMGRKVRDAANASHEFRATRSAKGKHVLARKSGHMVPVTEPGLIAAEIRALLAPSGGAA</sequence>
<dbReference type="InterPro" id="IPR050266">
    <property type="entry name" value="AB_hydrolase_sf"/>
</dbReference>
<dbReference type="RefSeq" id="WP_345385664.1">
    <property type="nucleotide sequence ID" value="NZ_BAABHG010000001.1"/>
</dbReference>
<feature type="region of interest" description="Disordered" evidence="2">
    <location>
        <begin position="1"/>
        <end position="27"/>
    </location>
</feature>
<keyword evidence="5" id="KW-1185">Reference proteome</keyword>
<dbReference type="EMBL" id="JBHUKU010000026">
    <property type="protein sequence ID" value="MFD2464532.1"/>
    <property type="molecule type" value="Genomic_DNA"/>
</dbReference>
<evidence type="ECO:0000313" key="5">
    <source>
        <dbReference type="Proteomes" id="UP001597419"/>
    </source>
</evidence>
<evidence type="ECO:0000256" key="2">
    <source>
        <dbReference type="SAM" id="MobiDB-lite"/>
    </source>
</evidence>
<accession>A0ABW5GUF5</accession>
<proteinExistence type="predicted"/>
<feature type="domain" description="AB hydrolase-1" evidence="3">
    <location>
        <begin position="45"/>
        <end position="148"/>
    </location>
</feature>
<comment type="caution">
    <text evidence="4">The sequence shown here is derived from an EMBL/GenBank/DDBJ whole genome shotgun (WGS) entry which is preliminary data.</text>
</comment>
<name>A0ABW5GUF5_9PSEU</name>
<evidence type="ECO:0000313" key="4">
    <source>
        <dbReference type="EMBL" id="MFD2464532.1"/>
    </source>
</evidence>
<dbReference type="Gene3D" id="3.40.50.1820">
    <property type="entry name" value="alpha/beta hydrolase"/>
    <property type="match status" value="1"/>
</dbReference>